<gene>
    <name evidence="2" type="ORF">OKIOD_LOCUS15585</name>
</gene>
<evidence type="ECO:0000256" key="1">
    <source>
        <dbReference type="SAM" id="SignalP"/>
    </source>
</evidence>
<evidence type="ECO:0000313" key="2">
    <source>
        <dbReference type="EMBL" id="CAG5112627.1"/>
    </source>
</evidence>
<proteinExistence type="predicted"/>
<reference evidence="2 3" key="1">
    <citation type="submission" date="2021-04" db="EMBL/GenBank/DDBJ databases">
        <authorList>
            <person name="Bliznina A."/>
        </authorList>
    </citation>
    <scope>NUCLEOTIDE SEQUENCE [LARGE SCALE GENOMIC DNA]</scope>
</reference>
<keyword evidence="3" id="KW-1185">Reference proteome</keyword>
<sequence length="100" mass="11542">MIWLILLSSSAVIHANPWKRIECWSCDKGGHVRGNNFGPEECQKYGKMVTCNPGEICAAEIRFEQPDFEGNFKSIREWRGCKQRKGMIKMFSESKIPIFD</sequence>
<dbReference type="EMBL" id="OU015567">
    <property type="protein sequence ID" value="CAG5112627.1"/>
    <property type="molecule type" value="Genomic_DNA"/>
</dbReference>
<accession>A0ABN7T580</accession>
<name>A0ABN7T580_OIKDI</name>
<keyword evidence="1" id="KW-0732">Signal</keyword>
<organism evidence="2 3">
    <name type="scientific">Oikopleura dioica</name>
    <name type="common">Tunicate</name>
    <dbReference type="NCBI Taxonomy" id="34765"/>
    <lineage>
        <taxon>Eukaryota</taxon>
        <taxon>Metazoa</taxon>
        <taxon>Chordata</taxon>
        <taxon>Tunicata</taxon>
        <taxon>Appendicularia</taxon>
        <taxon>Copelata</taxon>
        <taxon>Oikopleuridae</taxon>
        <taxon>Oikopleura</taxon>
    </lineage>
</organism>
<feature type="chain" id="PRO_5045312430" evidence="1">
    <location>
        <begin position="16"/>
        <end position="100"/>
    </location>
</feature>
<evidence type="ECO:0000313" key="3">
    <source>
        <dbReference type="Proteomes" id="UP001158576"/>
    </source>
</evidence>
<protein>
    <submittedName>
        <fullName evidence="2">Oidioi.mRNA.OKI2018_I69.chr2.g6820.t1.cds</fullName>
    </submittedName>
</protein>
<dbReference type="Proteomes" id="UP001158576">
    <property type="component" value="Chromosome 2"/>
</dbReference>
<feature type="signal peptide" evidence="1">
    <location>
        <begin position="1"/>
        <end position="15"/>
    </location>
</feature>